<evidence type="ECO:0000313" key="1">
    <source>
        <dbReference type="EMBL" id="OMF17248.1"/>
    </source>
</evidence>
<dbReference type="Pfam" id="PF08890">
    <property type="entry name" value="Phage_TAC_5"/>
    <property type="match status" value="1"/>
</dbReference>
<dbReference type="AlphaFoldDB" id="A0A1R1C5F2"/>
<reference evidence="1 2" key="1">
    <citation type="submission" date="2016-11" db="EMBL/GenBank/DDBJ databases">
        <title>Paenibacillus species isolates.</title>
        <authorList>
            <person name="Beno S.M."/>
        </authorList>
    </citation>
    <scope>NUCLEOTIDE SEQUENCE [LARGE SCALE GENOMIC DNA]</scope>
    <source>
        <strain evidence="1 2">FSL H8-0246</strain>
    </source>
</reference>
<dbReference type="InterPro" id="IPR038559">
    <property type="entry name" value="XkdN-like_sf"/>
</dbReference>
<dbReference type="InterPro" id="IPR014986">
    <property type="entry name" value="XkdN-like"/>
</dbReference>
<dbReference type="RefSeq" id="WP_076330612.1">
    <property type="nucleotide sequence ID" value="NZ_MRTJ01000001.1"/>
</dbReference>
<dbReference type="EMBL" id="MRTJ01000001">
    <property type="protein sequence ID" value="OMF17248.1"/>
    <property type="molecule type" value="Genomic_DNA"/>
</dbReference>
<sequence length="135" mass="14942">MSLQAFLNANPVDGLTEEVVVSKRFKDTEGNVLKFKIKAMSPGEHADLQKKCTTIRKGGKMDFDQRKFTTASVIENTLDPDFKDSASIKALGCKTAEEYLNKVLLVGEMYNLSGAINELSGFDQSMEELVEEAKN</sequence>
<protein>
    <submittedName>
        <fullName evidence="1">XkdN-like protein</fullName>
    </submittedName>
</protein>
<dbReference type="Proteomes" id="UP000187134">
    <property type="component" value="Unassembled WGS sequence"/>
</dbReference>
<dbReference type="OrthoDB" id="1807498at2"/>
<evidence type="ECO:0000313" key="2">
    <source>
        <dbReference type="Proteomes" id="UP000187134"/>
    </source>
</evidence>
<comment type="caution">
    <text evidence="1">The sequence shown here is derived from an EMBL/GenBank/DDBJ whole genome shotgun (WGS) entry which is preliminary data.</text>
</comment>
<gene>
    <name evidence="1" type="ORF">BK131_04595</name>
</gene>
<dbReference type="Gene3D" id="3.30.2220.30">
    <property type="match status" value="1"/>
</dbReference>
<accession>A0A1R1C5F2</accession>
<name>A0A1R1C5F2_PAEAM</name>
<proteinExistence type="predicted"/>
<organism evidence="1 2">
    <name type="scientific">Paenibacillus amylolyticus</name>
    <dbReference type="NCBI Taxonomy" id="1451"/>
    <lineage>
        <taxon>Bacteria</taxon>
        <taxon>Bacillati</taxon>
        <taxon>Bacillota</taxon>
        <taxon>Bacilli</taxon>
        <taxon>Bacillales</taxon>
        <taxon>Paenibacillaceae</taxon>
        <taxon>Paenibacillus</taxon>
    </lineage>
</organism>